<reference evidence="7" key="1">
    <citation type="submission" date="2025-08" db="UniProtKB">
        <authorList>
            <consortium name="RefSeq"/>
        </authorList>
    </citation>
    <scope>IDENTIFICATION</scope>
    <source>
        <strain evidence="7">Wakin</strain>
        <tissue evidence="7">Muscle</tissue>
    </source>
</reference>
<dbReference type="RefSeq" id="XP_026117607.1">
    <property type="nucleotide sequence ID" value="XM_026261822.1"/>
</dbReference>
<evidence type="ECO:0000256" key="4">
    <source>
        <dbReference type="ARBA" id="ARBA00048078"/>
    </source>
</evidence>
<proteinExistence type="predicted"/>
<comment type="catalytic activity">
    <reaction evidence="3">
        <text>1-O-hexadecyl-2-acetyl-sn-glycero-3-phosphate + H2O = 1-O-hexadecyl-sn-glycero-3-phosphate + acetate + H(+)</text>
        <dbReference type="Rhea" id="RHEA:41704"/>
        <dbReference type="ChEBI" id="CHEBI:15377"/>
        <dbReference type="ChEBI" id="CHEBI:15378"/>
        <dbReference type="ChEBI" id="CHEBI:30089"/>
        <dbReference type="ChEBI" id="CHEBI:77580"/>
        <dbReference type="ChEBI" id="CHEBI:78385"/>
    </reaction>
    <physiologicalReaction direction="left-to-right" evidence="3">
        <dbReference type="Rhea" id="RHEA:41705"/>
    </physiologicalReaction>
</comment>
<dbReference type="Pfam" id="PF13472">
    <property type="entry name" value="Lipase_GDSL_2"/>
    <property type="match status" value="1"/>
</dbReference>
<dbReference type="GeneID" id="113096440"/>
<evidence type="ECO:0000256" key="2">
    <source>
        <dbReference type="ARBA" id="ARBA00023721"/>
    </source>
</evidence>
<dbReference type="CDD" id="cd00229">
    <property type="entry name" value="SGNH_hydrolase"/>
    <property type="match status" value="1"/>
</dbReference>
<dbReference type="KEGG" id="caua:113096440"/>
<dbReference type="InterPro" id="IPR013830">
    <property type="entry name" value="SGNH_hydro"/>
</dbReference>
<dbReference type="EC" id="3.1.1.47" evidence="1"/>
<dbReference type="OrthoDB" id="8957104at2759"/>
<evidence type="ECO:0000259" key="5">
    <source>
        <dbReference type="Pfam" id="PF13472"/>
    </source>
</evidence>
<evidence type="ECO:0000256" key="1">
    <source>
        <dbReference type="ARBA" id="ARBA00013201"/>
    </source>
</evidence>
<comment type="catalytic activity">
    <reaction evidence="4">
        <text>a 1-O-alkyl-2-acetyl-sn-glycero-3-phosphocholine + H2O = a 1-O-alkyl-sn-glycero-3-phosphocholine + acetate + H(+)</text>
        <dbReference type="Rhea" id="RHEA:17777"/>
        <dbReference type="ChEBI" id="CHEBI:15377"/>
        <dbReference type="ChEBI" id="CHEBI:15378"/>
        <dbReference type="ChEBI" id="CHEBI:30089"/>
        <dbReference type="ChEBI" id="CHEBI:30909"/>
        <dbReference type="ChEBI" id="CHEBI:36707"/>
        <dbReference type="EC" id="3.1.1.47"/>
    </reaction>
    <physiologicalReaction direction="left-to-right" evidence="4">
        <dbReference type="Rhea" id="RHEA:17778"/>
    </physiologicalReaction>
</comment>
<evidence type="ECO:0000313" key="6">
    <source>
        <dbReference type="Proteomes" id="UP000515129"/>
    </source>
</evidence>
<feature type="domain" description="SGNH hydrolase-type esterase" evidence="5">
    <location>
        <begin position="54"/>
        <end position="200"/>
    </location>
</feature>
<organism evidence="6 7">
    <name type="scientific">Carassius auratus</name>
    <name type="common">Goldfish</name>
    <dbReference type="NCBI Taxonomy" id="7957"/>
    <lineage>
        <taxon>Eukaryota</taxon>
        <taxon>Metazoa</taxon>
        <taxon>Chordata</taxon>
        <taxon>Craniata</taxon>
        <taxon>Vertebrata</taxon>
        <taxon>Euteleostomi</taxon>
        <taxon>Actinopterygii</taxon>
        <taxon>Neopterygii</taxon>
        <taxon>Teleostei</taxon>
        <taxon>Ostariophysi</taxon>
        <taxon>Cypriniformes</taxon>
        <taxon>Cyprinidae</taxon>
        <taxon>Cyprininae</taxon>
        <taxon>Carassius</taxon>
    </lineage>
</organism>
<evidence type="ECO:0000256" key="3">
    <source>
        <dbReference type="ARBA" id="ARBA00035804"/>
    </source>
</evidence>
<comment type="catalytic activity">
    <reaction evidence="2">
        <text>1-O-hexadecyl-2-acetyl-sn-glycero-3-phosphocholine + H2O = 1-O-hexadecyl-sn-glycero-3-phosphocholine + acetate + H(+)</text>
        <dbReference type="Rhea" id="RHEA:40479"/>
        <dbReference type="ChEBI" id="CHEBI:15377"/>
        <dbReference type="ChEBI" id="CHEBI:15378"/>
        <dbReference type="ChEBI" id="CHEBI:30089"/>
        <dbReference type="ChEBI" id="CHEBI:44811"/>
        <dbReference type="ChEBI" id="CHEBI:64496"/>
    </reaction>
    <physiologicalReaction direction="left-to-right" evidence="2">
        <dbReference type="Rhea" id="RHEA:40480"/>
    </physiologicalReaction>
</comment>
<gene>
    <name evidence="7" type="primary">LOC113096440</name>
</gene>
<dbReference type="Gene3D" id="3.40.50.1110">
    <property type="entry name" value="SGNH hydrolase"/>
    <property type="match status" value="1"/>
</dbReference>
<evidence type="ECO:0000313" key="7">
    <source>
        <dbReference type="RefSeq" id="XP_026117607.1"/>
    </source>
</evidence>
<keyword evidence="6" id="KW-1185">Reference proteome</keyword>
<dbReference type="AlphaFoldDB" id="A0A6P6P9J0"/>
<dbReference type="Proteomes" id="UP000515129">
    <property type="component" value="Unplaced"/>
</dbReference>
<accession>A0A6P6P9J0</accession>
<sequence length="215" mass="24839">MSPITSITNGCPFHFSFFIGKYKLQKIHKRRTMANYATNKVIWIIGSSYIRRGEERARETIGAKVYWFGWGGLRWHGLLPFFYRSLRGRAAPDVLLIHCGGNDLGCRKSIDLVAAMKQDLQHLYRRFPQMTIVLSDITQRRRWRSGLPGKIDKSRKWVNSVMATFVLGMQGGIVHHPQIVFNKPQLFLRDEVHLSPRGNDIFLNNLAEGLRVLMQ</sequence>
<name>A0A6P6P9J0_CARAU</name>
<dbReference type="SUPFAM" id="SSF52266">
    <property type="entry name" value="SGNH hydrolase"/>
    <property type="match status" value="1"/>
</dbReference>
<dbReference type="InterPro" id="IPR036514">
    <property type="entry name" value="SGNH_hydro_sf"/>
</dbReference>
<protein>
    <recommendedName>
        <fullName evidence="1">1-alkyl-2-acetylglycerophosphocholine esterase</fullName>
        <ecNumber evidence="1">3.1.1.47</ecNumber>
    </recommendedName>
</protein>